<protein>
    <submittedName>
        <fullName evidence="4">STE/STE20 protein kinase</fullName>
    </submittedName>
</protein>
<dbReference type="EMBL" id="KE123721">
    <property type="protein sequence ID" value="EWC90941.1"/>
    <property type="molecule type" value="Genomic_DNA"/>
</dbReference>
<dbReference type="InterPro" id="IPR053235">
    <property type="entry name" value="Ser_Thr_kinase"/>
</dbReference>
<dbReference type="GO" id="GO:0005737">
    <property type="term" value="C:cytoplasm"/>
    <property type="evidence" value="ECO:0007669"/>
    <property type="project" value="TreeGrafter"/>
</dbReference>
<dbReference type="FunFam" id="1.10.510.10:FF:001003">
    <property type="entry name" value="STE/STE20 protein kinase"/>
    <property type="match status" value="1"/>
</dbReference>
<dbReference type="SUPFAM" id="SSF56112">
    <property type="entry name" value="Protein kinase-like (PK-like)"/>
    <property type="match status" value="1"/>
</dbReference>
<evidence type="ECO:0000313" key="5">
    <source>
        <dbReference type="Proteomes" id="UP000030673"/>
    </source>
</evidence>
<feature type="compositionally biased region" description="Basic and acidic residues" evidence="2">
    <location>
        <begin position="1934"/>
        <end position="1949"/>
    </location>
</feature>
<organism evidence="4 5">
    <name type="scientific">Plasmodium falciparum (isolate NF54)</name>
    <dbReference type="NCBI Taxonomy" id="5843"/>
    <lineage>
        <taxon>Eukaryota</taxon>
        <taxon>Sar</taxon>
        <taxon>Alveolata</taxon>
        <taxon>Apicomplexa</taxon>
        <taxon>Aconoidasida</taxon>
        <taxon>Haemosporida</taxon>
        <taxon>Plasmodiidae</taxon>
        <taxon>Plasmodium</taxon>
        <taxon>Plasmodium (Laverania)</taxon>
    </lineage>
</organism>
<dbReference type="PANTHER" id="PTHR24361:SF785">
    <property type="entry name" value="DUAL SPECIFICITY MITOGEN-ACTIVATED PROTEIN KINASE KINASE 1"/>
    <property type="match status" value="1"/>
</dbReference>
<feature type="compositionally biased region" description="Basic and acidic residues" evidence="2">
    <location>
        <begin position="1"/>
        <end position="10"/>
    </location>
</feature>
<dbReference type="SMART" id="SM00220">
    <property type="entry name" value="S_TKc"/>
    <property type="match status" value="1"/>
</dbReference>
<dbReference type="OMA" id="NIDVNEW"/>
<dbReference type="InterPro" id="IPR000719">
    <property type="entry name" value="Prot_kinase_dom"/>
</dbReference>
<dbReference type="InterPro" id="IPR011009">
    <property type="entry name" value="Kinase-like_dom_sf"/>
</dbReference>
<keyword evidence="4" id="KW-0808">Transferase</keyword>
<feature type="domain" description="Protein kinase" evidence="3">
    <location>
        <begin position="1989"/>
        <end position="2262"/>
    </location>
</feature>
<name>W7K241_PLAFO</name>
<feature type="compositionally biased region" description="Acidic residues" evidence="2">
    <location>
        <begin position="1895"/>
        <end position="1914"/>
    </location>
</feature>
<dbReference type="GO" id="GO:0004674">
    <property type="term" value="F:protein serine/threonine kinase activity"/>
    <property type="evidence" value="ECO:0007669"/>
    <property type="project" value="TreeGrafter"/>
</dbReference>
<evidence type="ECO:0000256" key="2">
    <source>
        <dbReference type="SAM" id="MobiDB-lite"/>
    </source>
</evidence>
<feature type="coiled-coil region" evidence="1">
    <location>
        <begin position="1069"/>
        <end position="1105"/>
    </location>
</feature>
<dbReference type="InterPro" id="IPR008271">
    <property type="entry name" value="Ser/Thr_kinase_AS"/>
</dbReference>
<proteinExistence type="predicted"/>
<dbReference type="PROSITE" id="PS00108">
    <property type="entry name" value="PROTEIN_KINASE_ST"/>
    <property type="match status" value="1"/>
</dbReference>
<dbReference type="Pfam" id="PF00069">
    <property type="entry name" value="Pkinase"/>
    <property type="match status" value="1"/>
</dbReference>
<accession>W7K241</accession>
<evidence type="ECO:0000313" key="4">
    <source>
        <dbReference type="EMBL" id="EWC90941.1"/>
    </source>
</evidence>
<keyword evidence="5" id="KW-1185">Reference proteome</keyword>
<reference evidence="4 5" key="1">
    <citation type="submission" date="2013-02" db="EMBL/GenBank/DDBJ databases">
        <title>The Genome Sequence of Plasmodium falciparum NF54.</title>
        <authorList>
            <consortium name="The Broad Institute Genome Sequencing Platform"/>
            <consortium name="The Broad Institute Genome Sequencing Center for Infectious Disease"/>
            <person name="Neafsey D."/>
            <person name="Cheeseman I."/>
            <person name="Volkman S."/>
            <person name="Adams J."/>
            <person name="Walker B."/>
            <person name="Young S.K."/>
            <person name="Zeng Q."/>
            <person name="Gargeya S."/>
            <person name="Fitzgerald M."/>
            <person name="Haas B."/>
            <person name="Abouelleil A."/>
            <person name="Alvarado L."/>
            <person name="Arachchi H.M."/>
            <person name="Berlin A.M."/>
            <person name="Chapman S.B."/>
            <person name="Dewar J."/>
            <person name="Goldberg J."/>
            <person name="Griggs A."/>
            <person name="Gujja S."/>
            <person name="Hansen M."/>
            <person name="Howarth C."/>
            <person name="Imamovic A."/>
            <person name="Larimer J."/>
            <person name="McCowan C."/>
            <person name="Murphy C."/>
            <person name="Neiman D."/>
            <person name="Pearson M."/>
            <person name="Priest M."/>
            <person name="Roberts A."/>
            <person name="Saif S."/>
            <person name="Shea T."/>
            <person name="Sisk P."/>
            <person name="Sykes S."/>
            <person name="Wortman J."/>
            <person name="Nusbaum C."/>
            <person name="Birren B."/>
        </authorList>
    </citation>
    <scope>NUCLEOTIDE SEQUENCE [LARGE SCALE GENOMIC DNA]</scope>
    <source>
        <strain evidence="4 5">NF54</strain>
    </source>
</reference>
<feature type="region of interest" description="Disordered" evidence="2">
    <location>
        <begin position="1889"/>
        <end position="1974"/>
    </location>
</feature>
<feature type="compositionally biased region" description="Basic residues" evidence="2">
    <location>
        <begin position="11"/>
        <end position="21"/>
    </location>
</feature>
<evidence type="ECO:0000256" key="1">
    <source>
        <dbReference type="SAM" id="Coils"/>
    </source>
</evidence>
<dbReference type="PANTHER" id="PTHR24361">
    <property type="entry name" value="MITOGEN-ACTIVATED KINASE KINASE KINASE"/>
    <property type="match status" value="1"/>
</dbReference>
<gene>
    <name evidence="4" type="ORF">PFNF54_00185</name>
</gene>
<dbReference type="Proteomes" id="UP000030673">
    <property type="component" value="Unassembled WGS sequence"/>
</dbReference>
<feature type="region of interest" description="Disordered" evidence="2">
    <location>
        <begin position="568"/>
        <end position="589"/>
    </location>
</feature>
<keyword evidence="4" id="KW-0418">Kinase</keyword>
<evidence type="ECO:0000259" key="3">
    <source>
        <dbReference type="PROSITE" id="PS50011"/>
    </source>
</evidence>
<dbReference type="Gene3D" id="1.10.510.10">
    <property type="entry name" value="Transferase(Phosphotransferase) domain 1"/>
    <property type="match status" value="1"/>
</dbReference>
<dbReference type="PROSITE" id="PS50011">
    <property type="entry name" value="PROTEIN_KINASE_DOM"/>
    <property type="match status" value="1"/>
</dbReference>
<keyword evidence="1" id="KW-0175">Coiled coil</keyword>
<feature type="region of interest" description="Disordered" evidence="2">
    <location>
        <begin position="1"/>
        <end position="25"/>
    </location>
</feature>
<dbReference type="GO" id="GO:0005524">
    <property type="term" value="F:ATP binding"/>
    <property type="evidence" value="ECO:0007669"/>
    <property type="project" value="InterPro"/>
</dbReference>
<sequence>MFSVELENRSGYKKRKKKKWNNKSTGQDKFTNKDIISEEKEEGLDIECGHNILGDVQYDGTYNINEQVKKNSLFYFKCKEEINLKDGNIILDDKNRKVDDINITGDDKNIKVDDKNIKVDDKNITGEDKNITGEDKNITGDDKNIIFDVDEILIHQHNTSNSNIYINCNDNNNDIRNSSNVQHYYNDKIKENINKQNKKYVLINDYINNKYILSKNKTCKINKGKKLIKKKKVNNISRRRNHILYKCRNKLYNGNVFSDDIIKSEVNVCNSLTVLHKNYNINMDNYLDDNIHTNNSNIYDINYTNENVINSTCRYYPIGNNNTLSKDEVTKSSSKINSLSYFDDIINVNKNDIPILHDKENINIISNKESCHKDEKEEEKYIMYNSNLVEEKKQKKMIWNSLNVLPIDILLKNGHDEINKEICKKKKKSFFSQNDIKSKMLYNNKSYSKSEKVLYTNNKNSNTFIPIFFLNKVGDKFKNSENIYDMYNNKKNVYIHDKKIYTNMYSNKLKQKHYYSTSNINLLYNNIGKVLDNGLHLSNNMYCRLNSNPPYKSISLINNNVFFYKKRKSNSNNNNNNNNISSSSSSSSKKNHVIINKKISSYNIHYKERKDSFKENFLFFKEKILPSKKDTCVFNERQKDLFEKSNEHIKCVSSFNNTSDDISSHSSVNKKEPFFALKNNSIRHIPKENNIIYTSGKSFNHVQDKEKTVLLKKKKEINDKNTFSSCLINHNITTYTLQNGVNKNLNMLGIRDSIYKIDEKNNMLKECYNGNNDSNNKKKKKKKKLSFSCDIINDNITPYESDKEKNNSNNIKSMDIFNYVKRKSNLYNNLSSNRDSTVDMHNKYNSEEYINIQRTNKIYELSNKRIRNYKLYSMDEIFKVSLKEKKYIDNISNNMERVTYKNEMINEKISKMDDILYPCDKNKSLNMSCPVIIENNISREENEKNSSVILNKKKNENMFNCVGRLHCHMGKMNNQDNIYDQGNIKKNEEEITKHDEYISREEKNKYNSKCIRNFDDYKYEQVLSYHTLDEDKKKNDMNNLIDMNNEAIIETVNGVINNIILDRKDNNSRKDMEKEMEKEMEKKMEKEMEKVMEKEMEKVMEKEVEKELKNEMNNRMNNRMNNEMKNEINIYKNNEIYVDNDKELEIVNEEKKLIYPFNYESDVHKNMNMSININNCKDDYNNILKEYVDNSCLAQKEENIFRPLFNLNKKDKVWKRFNIKNNIKTIIHNEEMKRIYQTINKNVFPIYNFNRYENFLINHLTYNFPKNDLFKLSYKVSMNNIRNLYIANKHINNNYDYMNKLYNQNIYTLKYQVANIDNDHHICKKGGGLDYINMNISKECKNRKDKTYLNKIFHYKKKKDARFFINDEIGSNDYMYDIKKKYSNDENNYKLNEKMNISMSNDEDMIPTLNSEHGNNFPSCQPNLLEKKSTYIDLNLYDSNSMDDFTEEKYNFVNNENDLFNTKRWKFNFSKGKNLFNNKFFNVSNEDGVFSFFKNMNLFRELNKSNNSLKLESVKNSNNNCSNNKGDDNIGNMENMNTTNVTIASDEHISTKGDIHDESFSRDDNDCILLKIEGRSKKYSDITLYNEDKSNLENDNETINEYENVCSNIDVNEWEDKVNGTCNSVENNEENNDIEKNDIKDNNSGQVKENIIVMNNTNNMDVDNDDNNNNYNNVSTDEGIDIIKNIKSEMNDYIYNDNIMIKINNKSIDLMNIKNQKNEPFLNYTNEKDIHMKSNSSYNVNDKMNLFNNNEKTEKNNTSLNDLLYKRKEELDDEKISEYKDTNLTNNTFEHIAKRINLILNDTIEFFQKHTYLHNGYGNVQVCKKNKRKLEKKKLKKWSCIYKINKIVRKGAHGVVFSAWRSENVDFFNHSFFENLNLENKKKGYIDETNVNENYESDNEYDSDEDDTESDNDDEQNKENERGDEKDGYEEMNGGDKNEEMNGGDKNEEMNVGDKNGGINEEHKNEGINEEHKDELINKEHKNERINEGINEEHKNEGINKLTYHNMNKNNISNENNYNDDDSYDEDNLVSLKIINLKYLSKKNSLKNILREVNFLKMCEHPNVVKYFESFFWPPCYLVIVCEYLSGGTLYDLYKNYGRISEDLLVYILDDVLNGLNYLHNECSSPLIHRDIKPTNIVLSKDGIAKIIDFGSCEELKNSDQSKELVGTIYYISPEILMRTNYDCSSDIWSLGITIYEIVLCTLPWKRNQSFENYIKTIINSSPKINITEGYSKHLCYFVEKCLQKKPENRGNVKDLLNHKFLIKKRYIKKKPSSIYEIRDILKIYNGKGKTNIFRNFFKNLFFFNDKNKKKKPNKMISSKSCDAEMFFEQLKRENFDFFEIKLKDDENSRSLNTFNINISKERDDISYSSLNLEKIKEHSLNMVASVVGTEQSQK</sequence>
<feature type="compositionally biased region" description="Basic and acidic residues" evidence="2">
    <location>
        <begin position="1915"/>
        <end position="1926"/>
    </location>
</feature>
<feature type="compositionally biased region" description="Basic and acidic residues" evidence="2">
    <location>
        <begin position="1960"/>
        <end position="1974"/>
    </location>
</feature>
<feature type="compositionally biased region" description="Low complexity" evidence="2">
    <location>
        <begin position="570"/>
        <end position="589"/>
    </location>
</feature>